<dbReference type="Pfam" id="PF13450">
    <property type="entry name" value="NAD_binding_8"/>
    <property type="match status" value="1"/>
</dbReference>
<organism evidence="7 8">
    <name type="scientific">Methanobrevibacter woesei</name>
    <dbReference type="NCBI Taxonomy" id="190976"/>
    <lineage>
        <taxon>Archaea</taxon>
        <taxon>Methanobacteriati</taxon>
        <taxon>Methanobacteriota</taxon>
        <taxon>Methanomada group</taxon>
        <taxon>Methanobacteria</taxon>
        <taxon>Methanobacteriales</taxon>
        <taxon>Methanobacteriaceae</taxon>
        <taxon>Methanobrevibacter</taxon>
    </lineage>
</organism>
<dbReference type="OrthoDB" id="11867at2157"/>
<name>A0A2U1S9C7_9EURY</name>
<dbReference type="Proteomes" id="UP000245577">
    <property type="component" value="Unassembled WGS sequence"/>
</dbReference>
<dbReference type="GO" id="GO:0005829">
    <property type="term" value="C:cytosol"/>
    <property type="evidence" value="ECO:0007669"/>
    <property type="project" value="TreeGrafter"/>
</dbReference>
<dbReference type="PANTHER" id="PTHR21197">
    <property type="entry name" value="UDP-GALACTOPYRANOSE MUTASE"/>
    <property type="match status" value="1"/>
</dbReference>
<dbReference type="InterPro" id="IPR004379">
    <property type="entry name" value="UDP-GALP_mutase"/>
</dbReference>
<keyword evidence="3" id="KW-0285">Flavoprotein</keyword>
<dbReference type="GO" id="GO:0008767">
    <property type="term" value="F:UDP-galactopyranose mutase activity"/>
    <property type="evidence" value="ECO:0007669"/>
    <property type="project" value="UniProtKB-EC"/>
</dbReference>
<dbReference type="EC" id="5.4.99.9" evidence="7"/>
<dbReference type="Gene3D" id="3.40.50.720">
    <property type="entry name" value="NAD(P)-binding Rossmann-like Domain"/>
    <property type="match status" value="3"/>
</dbReference>
<reference evidence="7 8" key="1">
    <citation type="submission" date="2017-03" db="EMBL/GenBank/DDBJ databases">
        <title>Genome sequence of Methanobrevibacter wosei.</title>
        <authorList>
            <person name="Poehlein A."/>
            <person name="Seedorf H."/>
            <person name="Daniel R."/>
        </authorList>
    </citation>
    <scope>NUCLEOTIDE SEQUENCE [LARGE SCALE GENOMIC DNA]</scope>
    <source>
        <strain evidence="7 8">DSM 11979</strain>
    </source>
</reference>
<dbReference type="AlphaFoldDB" id="A0A2U1S9C7"/>
<evidence type="ECO:0000256" key="5">
    <source>
        <dbReference type="ARBA" id="ARBA00023235"/>
    </source>
</evidence>
<sequence>MKFKYVVVGAGLSGLTIAERIANELDEEVLIIEKRPHIGGNIYDSYKEGILIQNYGPHIFHTKDKEVYEYLSQFTEWHEYVHRVLSYVDGKLVPMPICIDTLNKLYDLDLDEESMKEYIANVKEDIGEIKSSEDVVLKNAGRDIYEKLFKNYTEKQWGTSAANLDSSVISRIPFRFNHDTRYFEDKYQGMPKEGYTKMCENMIKNNKIHIILNTDYKEVIDDIEYEKLIYTGPIDYFYDNKFGKLLYRSLKFVTETHDLYSYQEVAVVNYPNDHDFTRITEFKKLTGQEYPNKTIIMKEYPGFDDEPCYPYPTEEYKNKFKQYKKLMDKENDVIFIGRLAEYKYYNMDLVVKSALNAFKNKIKE</sequence>
<dbReference type="GO" id="GO:0050660">
    <property type="term" value="F:flavin adenine dinucleotide binding"/>
    <property type="evidence" value="ECO:0007669"/>
    <property type="project" value="TreeGrafter"/>
</dbReference>
<proteinExistence type="inferred from homology"/>
<comment type="cofactor">
    <cofactor evidence="1">
        <name>FAD</name>
        <dbReference type="ChEBI" id="CHEBI:57692"/>
    </cofactor>
</comment>
<evidence type="ECO:0000256" key="1">
    <source>
        <dbReference type="ARBA" id="ARBA00001974"/>
    </source>
</evidence>
<dbReference type="EMBL" id="MZGU01000002">
    <property type="protein sequence ID" value="PWB87092.1"/>
    <property type="molecule type" value="Genomic_DNA"/>
</dbReference>
<comment type="caution">
    <text evidence="7">The sequence shown here is derived from an EMBL/GenBank/DDBJ whole genome shotgun (WGS) entry which is preliminary data.</text>
</comment>
<keyword evidence="8" id="KW-1185">Reference proteome</keyword>
<accession>A0A2U1S9C7</accession>
<comment type="similarity">
    <text evidence="2">Belongs to the UDP-galactopyranose/dTDP-fucopyranose mutase family.</text>
</comment>
<feature type="domain" description="UDP-galactopyranose mutase C-terminal" evidence="6">
    <location>
        <begin position="147"/>
        <end position="344"/>
    </location>
</feature>
<gene>
    <name evidence="7" type="primary">glf</name>
    <name evidence="7" type="ORF">MBBWO_02090</name>
</gene>
<evidence type="ECO:0000256" key="3">
    <source>
        <dbReference type="ARBA" id="ARBA00022630"/>
    </source>
</evidence>
<dbReference type="SUPFAM" id="SSF54373">
    <property type="entry name" value="FAD-linked reductases, C-terminal domain"/>
    <property type="match status" value="1"/>
</dbReference>
<dbReference type="InterPro" id="IPR015899">
    <property type="entry name" value="UDP-GalPyranose_mutase_C"/>
</dbReference>
<evidence type="ECO:0000313" key="7">
    <source>
        <dbReference type="EMBL" id="PWB87092.1"/>
    </source>
</evidence>
<dbReference type="PANTHER" id="PTHR21197:SF0">
    <property type="entry name" value="UDP-GALACTOPYRANOSE MUTASE"/>
    <property type="match status" value="1"/>
</dbReference>
<protein>
    <submittedName>
        <fullName evidence="7">UDP-galactopyranose mutase</fullName>
        <ecNumber evidence="7">5.4.99.9</ecNumber>
    </submittedName>
</protein>
<evidence type="ECO:0000313" key="8">
    <source>
        <dbReference type="Proteomes" id="UP000245577"/>
    </source>
</evidence>
<dbReference type="NCBIfam" id="TIGR00031">
    <property type="entry name" value="UDP-GALP_mutase"/>
    <property type="match status" value="1"/>
</dbReference>
<evidence type="ECO:0000256" key="2">
    <source>
        <dbReference type="ARBA" id="ARBA00009321"/>
    </source>
</evidence>
<dbReference type="SUPFAM" id="SSF51971">
    <property type="entry name" value="Nucleotide-binding domain"/>
    <property type="match status" value="1"/>
</dbReference>
<dbReference type="RefSeq" id="WP_116669033.1">
    <property type="nucleotide sequence ID" value="NZ_MZGU01000002.1"/>
</dbReference>
<evidence type="ECO:0000259" key="6">
    <source>
        <dbReference type="Pfam" id="PF03275"/>
    </source>
</evidence>
<keyword evidence="5 7" id="KW-0413">Isomerase</keyword>
<dbReference type="Pfam" id="PF03275">
    <property type="entry name" value="GLF"/>
    <property type="match status" value="1"/>
</dbReference>
<keyword evidence="4" id="KW-0274">FAD</keyword>
<evidence type="ECO:0000256" key="4">
    <source>
        <dbReference type="ARBA" id="ARBA00022827"/>
    </source>
</evidence>